<evidence type="ECO:0000313" key="4">
    <source>
        <dbReference type="Proteomes" id="UP000184267"/>
    </source>
</evidence>
<comment type="caution">
    <text evidence="3">The sequence shown here is derived from an EMBL/GenBank/DDBJ whole genome shotgun (WGS) entry which is preliminary data.</text>
</comment>
<feature type="region of interest" description="Disordered" evidence="1">
    <location>
        <begin position="438"/>
        <end position="470"/>
    </location>
</feature>
<keyword evidence="2" id="KW-0812">Transmembrane</keyword>
<organism evidence="3 4">
    <name type="scientific">Trametes pubescens</name>
    <name type="common">White-rot fungus</name>
    <dbReference type="NCBI Taxonomy" id="154538"/>
    <lineage>
        <taxon>Eukaryota</taxon>
        <taxon>Fungi</taxon>
        <taxon>Dikarya</taxon>
        <taxon>Basidiomycota</taxon>
        <taxon>Agaricomycotina</taxon>
        <taxon>Agaricomycetes</taxon>
        <taxon>Polyporales</taxon>
        <taxon>Polyporaceae</taxon>
        <taxon>Trametes</taxon>
    </lineage>
</organism>
<dbReference type="EMBL" id="MNAD01000416">
    <property type="protein sequence ID" value="OJT13279.1"/>
    <property type="molecule type" value="Genomic_DNA"/>
</dbReference>
<gene>
    <name evidence="3" type="ORF">TRAPUB_10172</name>
</gene>
<feature type="transmembrane region" description="Helical" evidence="2">
    <location>
        <begin position="327"/>
        <end position="347"/>
    </location>
</feature>
<keyword evidence="2" id="KW-0472">Membrane</keyword>
<proteinExistence type="predicted"/>
<feature type="transmembrane region" description="Helical" evidence="2">
    <location>
        <begin position="295"/>
        <end position="320"/>
    </location>
</feature>
<feature type="transmembrane region" description="Helical" evidence="2">
    <location>
        <begin position="367"/>
        <end position="389"/>
    </location>
</feature>
<name>A0A1M2W084_TRAPU</name>
<dbReference type="OrthoDB" id="2747423at2759"/>
<keyword evidence="4" id="KW-1185">Reference proteome</keyword>
<reference evidence="3 4" key="1">
    <citation type="submission" date="2016-10" db="EMBL/GenBank/DDBJ databases">
        <title>Genome sequence of the basidiomycete white-rot fungus Trametes pubescens.</title>
        <authorList>
            <person name="Makela M.R."/>
            <person name="Granchi Z."/>
            <person name="Peng M."/>
            <person name="De Vries R.P."/>
            <person name="Grigoriev I."/>
            <person name="Riley R."/>
            <person name="Hilden K."/>
        </authorList>
    </citation>
    <scope>NUCLEOTIDE SEQUENCE [LARGE SCALE GENOMIC DNA]</scope>
    <source>
        <strain evidence="3 4">FBCC735</strain>
    </source>
</reference>
<sequence length="470" mass="52285">MHPPPRVNVAPREGSYARLPDQVPQNHALSGARSAYDHILLRVRVASAGARSFYRDGYALTEPHLSYFRVLYRGVDDYLGALLCVVIRPREVWIWCRKNVISREGVLRILARTGRDVSLDAGHCIGYAALVALKFVTLPWYSPEDRSRLAYLRMVSGKGKQRTPGPTPDGYVRVKWYPDVEAPLKWPAGLGDLWADLPTEPDSSLDLRPLKRMWGMENCYVMLAGPGKRIQIGRRPDETLSALAWTVSLGKGSVLGVIEQPEPRTVAARKGRALLKRALDPKETPYLLYELSSPLLWIVVTLLAVAAFTFWLLLGALIGIARVGIRWVVRSLSAAVYAATLRVRRVYDALWLSIGRAWDWVGAIPGMIWATGWGLLVFLGRGVVMWIIALAEACLLTDEEVAELAHAQAQGQAHPHPQMQVFAPEQVPAHAQMPVQMPVPNQEVDASDAETLLENEEDDDSDETVVGDEW</sequence>
<evidence type="ECO:0000313" key="3">
    <source>
        <dbReference type="EMBL" id="OJT13279.1"/>
    </source>
</evidence>
<keyword evidence="2" id="KW-1133">Transmembrane helix</keyword>
<dbReference type="AlphaFoldDB" id="A0A1M2W084"/>
<evidence type="ECO:0000256" key="2">
    <source>
        <dbReference type="SAM" id="Phobius"/>
    </source>
</evidence>
<feature type="compositionally biased region" description="Acidic residues" evidence="1">
    <location>
        <begin position="445"/>
        <end position="470"/>
    </location>
</feature>
<dbReference type="Proteomes" id="UP000184267">
    <property type="component" value="Unassembled WGS sequence"/>
</dbReference>
<accession>A0A1M2W084</accession>
<protein>
    <submittedName>
        <fullName evidence="3">Uncharacterized protein</fullName>
    </submittedName>
</protein>
<evidence type="ECO:0000256" key="1">
    <source>
        <dbReference type="SAM" id="MobiDB-lite"/>
    </source>
</evidence>